<dbReference type="AlphaFoldDB" id="A0A9P6UXQ9"/>
<name>A0A9P6UXQ9_9FUNG</name>
<gene>
    <name evidence="3" type="ORF">BGZ99_009864</name>
</gene>
<feature type="compositionally biased region" description="Basic and acidic residues" evidence="2">
    <location>
        <begin position="80"/>
        <end position="89"/>
    </location>
</feature>
<reference evidence="3" key="1">
    <citation type="journal article" date="2020" name="Fungal Divers.">
        <title>Resolving the Mortierellaceae phylogeny through synthesis of multi-gene phylogenetics and phylogenomics.</title>
        <authorList>
            <person name="Vandepol N."/>
            <person name="Liber J."/>
            <person name="Desiro A."/>
            <person name="Na H."/>
            <person name="Kennedy M."/>
            <person name="Barry K."/>
            <person name="Grigoriev I.V."/>
            <person name="Miller A.N."/>
            <person name="O'Donnell K."/>
            <person name="Stajich J.E."/>
            <person name="Bonito G."/>
        </authorList>
    </citation>
    <scope>NUCLEOTIDE SEQUENCE</scope>
    <source>
        <strain evidence="3">REB-010B</strain>
    </source>
</reference>
<feature type="compositionally biased region" description="Basic and acidic residues" evidence="2">
    <location>
        <begin position="416"/>
        <end position="455"/>
    </location>
</feature>
<evidence type="ECO:0000313" key="3">
    <source>
        <dbReference type="EMBL" id="KAG0326238.1"/>
    </source>
</evidence>
<protein>
    <submittedName>
        <fullName evidence="3">Uncharacterized protein</fullName>
    </submittedName>
</protein>
<feature type="coiled-coil region" evidence="1">
    <location>
        <begin position="314"/>
        <end position="374"/>
    </location>
</feature>
<feature type="region of interest" description="Disordered" evidence="2">
    <location>
        <begin position="406"/>
        <end position="459"/>
    </location>
</feature>
<comment type="caution">
    <text evidence="3">The sequence shown here is derived from an EMBL/GenBank/DDBJ whole genome shotgun (WGS) entry which is preliminary data.</text>
</comment>
<proteinExistence type="predicted"/>
<evidence type="ECO:0000256" key="2">
    <source>
        <dbReference type="SAM" id="MobiDB-lite"/>
    </source>
</evidence>
<feature type="region of interest" description="Disordered" evidence="2">
    <location>
        <begin position="56"/>
        <end position="89"/>
    </location>
</feature>
<keyword evidence="4" id="KW-1185">Reference proteome</keyword>
<evidence type="ECO:0000256" key="1">
    <source>
        <dbReference type="SAM" id="Coils"/>
    </source>
</evidence>
<sequence length="641" mass="73013">MEYINLTTVTFLVTGAAAGACYVYANVIEPQSQDQRALQAEQAHQELAQIEEEKLVKRGSNKQHKRSCGRLTNVARSKKTHPEDDIDHHERYEVHQQIVTANPYDVLLDNQTDLNVSSTLDYSRSRSISIITNRMISASRHAEAVDNVAPFIAEPAATSDEVAVPTFATRVCTRPEFQEGDHNPCDPVFDNVVLDYDRSVTELASLQAILDVKEQALASSESLVHASKQHIQDLQGQLAAQSELIHSAERQSEARAVKTQAMVESLNYMNMMLVHQLKREQSRQVQDQVKPFQMQSLRDSAESLSQSIFPEDQVQALQSRVEDLERKQGDAVKQVESRLDTLQRVMEQHRVDTELEMRQRLDTALRERDALQQRLLMILSEKGLRDTDPEGGVVALNLDLESTTPQMREYSQKLSRAKDEADDQREVHEGAMHSPITERDRLRVQPSQESDKMSTQDEEIKDLQEELRSTREQLQTAVMERQSLISRLDTIETTHQLYQSQYSQVLQERDSLMDRLSVKTSAVESPVKENDLFNLQLQSEVKDVAALKASMDELKSDKLATLTVKKAADTELAGLIESTRARNAQSDREREVISLTIADLDRKLEDYHRPMVELEEEEDEIIEFEETIEIPFHIPLSIVQH</sequence>
<accession>A0A9P6UXQ9</accession>
<dbReference type="EMBL" id="JAAAIP010000087">
    <property type="protein sequence ID" value="KAG0326238.1"/>
    <property type="molecule type" value="Genomic_DNA"/>
</dbReference>
<dbReference type="Proteomes" id="UP000738325">
    <property type="component" value="Unassembled WGS sequence"/>
</dbReference>
<evidence type="ECO:0000313" key="4">
    <source>
        <dbReference type="Proteomes" id="UP000738325"/>
    </source>
</evidence>
<dbReference type="OrthoDB" id="5567450at2759"/>
<organism evidence="3 4">
    <name type="scientific">Dissophora globulifera</name>
    <dbReference type="NCBI Taxonomy" id="979702"/>
    <lineage>
        <taxon>Eukaryota</taxon>
        <taxon>Fungi</taxon>
        <taxon>Fungi incertae sedis</taxon>
        <taxon>Mucoromycota</taxon>
        <taxon>Mortierellomycotina</taxon>
        <taxon>Mortierellomycetes</taxon>
        <taxon>Mortierellales</taxon>
        <taxon>Mortierellaceae</taxon>
        <taxon>Dissophora</taxon>
    </lineage>
</organism>
<feature type="compositionally biased region" description="Basic residues" evidence="2">
    <location>
        <begin position="57"/>
        <end position="68"/>
    </location>
</feature>
<keyword evidence="1" id="KW-0175">Coiled coil</keyword>